<sequence>MSAAIEQGLRERKKEATRQALYEAALRLALEFGPDRITVDAIADRAGVSRRTFSNYFANKEEALFHADRRRMLLLCGLVRARPAAEPPWTALTAAAAEFYTELGDLDPEWVAQSRLVRRHPSLAAAQVQTFAALERELSDQVAVRFKDQDPSGVRARLVAATFLAVLRVSLNVWLEHPAERRFWDVARDSLDLAGRGFAVPT</sequence>
<gene>
    <name evidence="6" type="ORF">BC793_10987</name>
</gene>
<dbReference type="SUPFAM" id="SSF46689">
    <property type="entry name" value="Homeodomain-like"/>
    <property type="match status" value="1"/>
</dbReference>
<dbReference type="PANTHER" id="PTHR30055">
    <property type="entry name" value="HTH-TYPE TRANSCRIPTIONAL REGULATOR RUTR"/>
    <property type="match status" value="1"/>
</dbReference>
<proteinExistence type="predicted"/>
<dbReference type="GO" id="GO:0003700">
    <property type="term" value="F:DNA-binding transcription factor activity"/>
    <property type="evidence" value="ECO:0007669"/>
    <property type="project" value="TreeGrafter"/>
</dbReference>
<feature type="DNA-binding region" description="H-T-H motif" evidence="4">
    <location>
        <begin position="38"/>
        <end position="57"/>
    </location>
</feature>
<organism evidence="6 7">
    <name type="scientific">Actinoplanes xinjiangensis</name>
    <dbReference type="NCBI Taxonomy" id="512350"/>
    <lineage>
        <taxon>Bacteria</taxon>
        <taxon>Bacillati</taxon>
        <taxon>Actinomycetota</taxon>
        <taxon>Actinomycetes</taxon>
        <taxon>Micromonosporales</taxon>
        <taxon>Micromonosporaceae</taxon>
        <taxon>Actinoplanes</taxon>
    </lineage>
</organism>
<dbReference type="InterPro" id="IPR041347">
    <property type="entry name" value="MftR_C"/>
</dbReference>
<dbReference type="InterPro" id="IPR001647">
    <property type="entry name" value="HTH_TetR"/>
</dbReference>
<dbReference type="Proteomes" id="UP000245697">
    <property type="component" value="Unassembled WGS sequence"/>
</dbReference>
<dbReference type="Gene3D" id="1.10.357.10">
    <property type="entry name" value="Tetracycline Repressor, domain 2"/>
    <property type="match status" value="1"/>
</dbReference>
<dbReference type="InterPro" id="IPR050109">
    <property type="entry name" value="HTH-type_TetR-like_transc_reg"/>
</dbReference>
<dbReference type="Pfam" id="PF00440">
    <property type="entry name" value="TetR_N"/>
    <property type="match status" value="1"/>
</dbReference>
<keyword evidence="3" id="KW-0804">Transcription</keyword>
<comment type="caution">
    <text evidence="6">The sequence shown here is derived from an EMBL/GenBank/DDBJ whole genome shotgun (WGS) entry which is preliminary data.</text>
</comment>
<dbReference type="AlphaFoldDB" id="A0A316FEM2"/>
<dbReference type="Pfam" id="PF17754">
    <property type="entry name" value="TetR_C_14"/>
    <property type="match status" value="1"/>
</dbReference>
<keyword evidence="7" id="KW-1185">Reference proteome</keyword>
<dbReference type="RefSeq" id="WP_203896328.1">
    <property type="nucleotide sequence ID" value="NZ_BONA01000052.1"/>
</dbReference>
<keyword evidence="2 4" id="KW-0238">DNA-binding</keyword>
<evidence type="ECO:0000256" key="3">
    <source>
        <dbReference type="ARBA" id="ARBA00023163"/>
    </source>
</evidence>
<evidence type="ECO:0000313" key="7">
    <source>
        <dbReference type="Proteomes" id="UP000245697"/>
    </source>
</evidence>
<reference evidence="6 7" key="1">
    <citation type="submission" date="2018-05" db="EMBL/GenBank/DDBJ databases">
        <title>Genomic Encyclopedia of Archaeal and Bacterial Type Strains, Phase II (KMG-II): from individual species to whole genera.</title>
        <authorList>
            <person name="Goeker M."/>
        </authorList>
    </citation>
    <scope>NUCLEOTIDE SEQUENCE [LARGE SCALE GENOMIC DNA]</scope>
    <source>
        <strain evidence="6 7">DSM 45184</strain>
    </source>
</reference>
<protein>
    <submittedName>
        <fullName evidence="6">TetR family transcriptional regulator</fullName>
    </submittedName>
</protein>
<dbReference type="InterPro" id="IPR023772">
    <property type="entry name" value="DNA-bd_HTH_TetR-type_CS"/>
</dbReference>
<dbReference type="InterPro" id="IPR009057">
    <property type="entry name" value="Homeodomain-like_sf"/>
</dbReference>
<dbReference type="EMBL" id="QGGR01000009">
    <property type="protein sequence ID" value="PWK46522.1"/>
    <property type="molecule type" value="Genomic_DNA"/>
</dbReference>
<keyword evidence="1" id="KW-0805">Transcription regulation</keyword>
<dbReference type="PANTHER" id="PTHR30055:SF238">
    <property type="entry name" value="MYCOFACTOCIN BIOSYNTHESIS TRANSCRIPTIONAL REGULATOR MFTR-RELATED"/>
    <property type="match status" value="1"/>
</dbReference>
<evidence type="ECO:0000259" key="5">
    <source>
        <dbReference type="PROSITE" id="PS50977"/>
    </source>
</evidence>
<dbReference type="PROSITE" id="PS01081">
    <property type="entry name" value="HTH_TETR_1"/>
    <property type="match status" value="1"/>
</dbReference>
<evidence type="ECO:0000256" key="4">
    <source>
        <dbReference type="PROSITE-ProRule" id="PRU00335"/>
    </source>
</evidence>
<dbReference type="PROSITE" id="PS50977">
    <property type="entry name" value="HTH_TETR_2"/>
    <property type="match status" value="1"/>
</dbReference>
<evidence type="ECO:0000313" key="6">
    <source>
        <dbReference type="EMBL" id="PWK46522.1"/>
    </source>
</evidence>
<feature type="domain" description="HTH tetR-type" evidence="5">
    <location>
        <begin position="15"/>
        <end position="75"/>
    </location>
</feature>
<name>A0A316FEM2_9ACTN</name>
<dbReference type="Gene3D" id="1.10.10.60">
    <property type="entry name" value="Homeodomain-like"/>
    <property type="match status" value="1"/>
</dbReference>
<evidence type="ECO:0000256" key="2">
    <source>
        <dbReference type="ARBA" id="ARBA00023125"/>
    </source>
</evidence>
<dbReference type="GO" id="GO:0000976">
    <property type="term" value="F:transcription cis-regulatory region binding"/>
    <property type="evidence" value="ECO:0007669"/>
    <property type="project" value="TreeGrafter"/>
</dbReference>
<accession>A0A316FEM2</accession>
<evidence type="ECO:0000256" key="1">
    <source>
        <dbReference type="ARBA" id="ARBA00023015"/>
    </source>
</evidence>